<dbReference type="PANTHER" id="PTHR38009">
    <property type="entry name" value="CONSERVED HYPOTHETICAL PHAGE TAIL PROTEIN"/>
    <property type="match status" value="1"/>
</dbReference>
<sequence length="154" mass="16517">MIHQTFNFLVRIDTGEGGVLCEAAFAECAGLEMSAAPKTIREGGNNVGPVHLAGPVSYGTLALKRGMSERFDLWSWFDSVHRDGGRHRRADCQVEVRTPDGTGTAYTLKLVRCLPVKLKAPDLHAKDGGLAIEELEIAYEGLRLIPPAGGESGG</sequence>
<evidence type="ECO:0000313" key="2">
    <source>
        <dbReference type="Proteomes" id="UP000320085"/>
    </source>
</evidence>
<reference evidence="1 2" key="1">
    <citation type="submission" date="2019-06" db="EMBL/GenBank/DDBJ databases">
        <title>Sequencing the genomes of 1000 actinobacteria strains.</title>
        <authorList>
            <person name="Klenk H.-P."/>
        </authorList>
    </citation>
    <scope>NUCLEOTIDE SEQUENCE [LARGE SCALE GENOMIC DNA]</scope>
    <source>
        <strain evidence="1 2">DSM 21776</strain>
    </source>
</reference>
<dbReference type="NCBIfam" id="TIGR02241">
    <property type="entry name" value="conserved hypothetical phage tail region protein"/>
    <property type="match status" value="1"/>
</dbReference>
<proteinExistence type="predicted"/>
<evidence type="ECO:0000313" key="1">
    <source>
        <dbReference type="EMBL" id="TQN48558.1"/>
    </source>
</evidence>
<gene>
    <name evidence="1" type="ORF">FHX52_1697</name>
</gene>
<comment type="caution">
    <text evidence="1">The sequence shown here is derived from an EMBL/GenBank/DDBJ whole genome shotgun (WGS) entry which is preliminary data.</text>
</comment>
<dbReference type="InterPro" id="IPR011747">
    <property type="entry name" value="CHP02241"/>
</dbReference>
<dbReference type="AlphaFoldDB" id="A0A543PWU6"/>
<name>A0A543PWU6_9MICO</name>
<dbReference type="PANTHER" id="PTHR38009:SF1">
    <property type="entry name" value="CONSERVED HYPOTHETICAL PHAGE TAIL PROTEIN"/>
    <property type="match status" value="1"/>
</dbReference>
<dbReference type="Pfam" id="PF06841">
    <property type="entry name" value="Phage_T4_gp19"/>
    <property type="match status" value="1"/>
</dbReference>
<dbReference type="EMBL" id="VFQF01000001">
    <property type="protein sequence ID" value="TQN48558.1"/>
    <property type="molecule type" value="Genomic_DNA"/>
</dbReference>
<dbReference type="InterPro" id="IPR010667">
    <property type="entry name" value="Phage_T4_Gp19"/>
</dbReference>
<dbReference type="GO" id="GO:0005198">
    <property type="term" value="F:structural molecule activity"/>
    <property type="evidence" value="ECO:0007669"/>
    <property type="project" value="InterPro"/>
</dbReference>
<dbReference type="OrthoDB" id="9790161at2"/>
<organism evidence="1 2">
    <name type="scientific">Humibacillus xanthopallidus</name>
    <dbReference type="NCBI Taxonomy" id="412689"/>
    <lineage>
        <taxon>Bacteria</taxon>
        <taxon>Bacillati</taxon>
        <taxon>Actinomycetota</taxon>
        <taxon>Actinomycetes</taxon>
        <taxon>Micrococcales</taxon>
        <taxon>Intrasporangiaceae</taxon>
        <taxon>Humibacillus</taxon>
    </lineage>
</organism>
<accession>A0A543PWU6</accession>
<dbReference type="Proteomes" id="UP000320085">
    <property type="component" value="Unassembled WGS sequence"/>
</dbReference>
<protein>
    <submittedName>
        <fullName evidence="1">Phage tail-like protein</fullName>
    </submittedName>
</protein>
<dbReference type="RefSeq" id="WP_141821475.1">
    <property type="nucleotide sequence ID" value="NZ_BAAAQC010000006.1"/>
</dbReference>